<dbReference type="EMBL" id="LT629740">
    <property type="protein sequence ID" value="SDR84996.1"/>
    <property type="molecule type" value="Genomic_DNA"/>
</dbReference>
<keyword evidence="2" id="KW-1185">Reference proteome</keyword>
<dbReference type="AlphaFoldDB" id="A0A1H1ME58"/>
<evidence type="ECO:0000313" key="2">
    <source>
        <dbReference type="Proteomes" id="UP000199679"/>
    </source>
</evidence>
<protein>
    <submittedName>
        <fullName evidence="1">Uncharacterized protein</fullName>
    </submittedName>
</protein>
<dbReference type="STRING" id="652787.SAMN05216490_0058"/>
<name>A0A1H1ME58_MUCMA</name>
<evidence type="ECO:0000313" key="1">
    <source>
        <dbReference type="EMBL" id="SDR84996.1"/>
    </source>
</evidence>
<dbReference type="Proteomes" id="UP000199679">
    <property type="component" value="Chromosome I"/>
</dbReference>
<sequence>MNQGLWDWMDLQDLYNRASLRGKKQSPTVQSEFVDLNVY</sequence>
<accession>A0A1H1ME58</accession>
<organism evidence="1 2">
    <name type="scientific">Mucilaginibacter mallensis</name>
    <dbReference type="NCBI Taxonomy" id="652787"/>
    <lineage>
        <taxon>Bacteria</taxon>
        <taxon>Pseudomonadati</taxon>
        <taxon>Bacteroidota</taxon>
        <taxon>Sphingobacteriia</taxon>
        <taxon>Sphingobacteriales</taxon>
        <taxon>Sphingobacteriaceae</taxon>
        <taxon>Mucilaginibacter</taxon>
    </lineage>
</organism>
<gene>
    <name evidence="1" type="ORF">SAMN05216490_0058</name>
</gene>
<proteinExistence type="predicted"/>
<reference evidence="1 2" key="1">
    <citation type="submission" date="2016-10" db="EMBL/GenBank/DDBJ databases">
        <authorList>
            <person name="de Groot N.N."/>
        </authorList>
    </citation>
    <scope>NUCLEOTIDE SEQUENCE [LARGE SCALE GENOMIC DNA]</scope>
    <source>
        <strain evidence="1 2">MP1X4</strain>
    </source>
</reference>